<organism evidence="2 3">
    <name type="scientific">Sphingobacterium humi</name>
    <dbReference type="NCBI Taxonomy" id="1796905"/>
    <lineage>
        <taxon>Bacteria</taxon>
        <taxon>Pseudomonadati</taxon>
        <taxon>Bacteroidota</taxon>
        <taxon>Sphingobacteriia</taxon>
        <taxon>Sphingobacteriales</taxon>
        <taxon>Sphingobacteriaceae</taxon>
        <taxon>Sphingobacterium</taxon>
    </lineage>
</organism>
<name>A0A6N8L0D4_9SPHI</name>
<sequence length="237" mass="26552">MLIEIWSDIMCPFCYIGKHHFESALRSVDFANEIEVQYKSYQLNPEYHFIPGETVFSMLRKSKGMPEAQVHEMTAHVVEMAKHVGLTIDFQTNIPANTFLAHCLIHFAATQGKGTAMKEHLFEAHFVEGKNIEDVDTLVDLAVSVGFDASQAREALSDERYAYEVKQDLQEARQIGIRGVPFFLFDRKYAVSGAQPTAAFVEVLEKSFGEWKSKNPSIQHLNEQDGGASCGPDGCSI</sequence>
<dbReference type="CDD" id="cd03024">
    <property type="entry name" value="DsbA_FrnE"/>
    <property type="match status" value="1"/>
</dbReference>
<reference evidence="2 3" key="1">
    <citation type="submission" date="2019-12" db="EMBL/GenBank/DDBJ databases">
        <authorList>
            <person name="Dong K."/>
        </authorList>
    </citation>
    <scope>NUCLEOTIDE SEQUENCE [LARGE SCALE GENOMIC DNA]</scope>
    <source>
        <strain evidence="2 3">JCM 31225</strain>
    </source>
</reference>
<dbReference type="InterPro" id="IPR001853">
    <property type="entry name" value="DSBA-like_thioredoxin_dom"/>
</dbReference>
<gene>
    <name evidence="2" type="ORF">GQF63_14285</name>
</gene>
<dbReference type="Pfam" id="PF01323">
    <property type="entry name" value="DSBA"/>
    <property type="match status" value="1"/>
</dbReference>
<feature type="domain" description="DSBA-like thioredoxin" evidence="1">
    <location>
        <begin position="3"/>
        <end position="204"/>
    </location>
</feature>
<dbReference type="SUPFAM" id="SSF52833">
    <property type="entry name" value="Thioredoxin-like"/>
    <property type="match status" value="1"/>
</dbReference>
<dbReference type="PANTHER" id="PTHR13887:SF41">
    <property type="entry name" value="THIOREDOXIN SUPERFAMILY PROTEIN"/>
    <property type="match status" value="1"/>
</dbReference>
<evidence type="ECO:0000313" key="2">
    <source>
        <dbReference type="EMBL" id="MVZ63200.1"/>
    </source>
</evidence>
<dbReference type="RefSeq" id="WP_160369923.1">
    <property type="nucleotide sequence ID" value="NZ_WSQA01000011.1"/>
</dbReference>
<evidence type="ECO:0000259" key="1">
    <source>
        <dbReference type="Pfam" id="PF01323"/>
    </source>
</evidence>
<dbReference type="Gene3D" id="3.40.30.10">
    <property type="entry name" value="Glutaredoxin"/>
    <property type="match status" value="1"/>
</dbReference>
<accession>A0A6N8L0D4</accession>
<evidence type="ECO:0000313" key="3">
    <source>
        <dbReference type="Proteomes" id="UP000435036"/>
    </source>
</evidence>
<protein>
    <submittedName>
        <fullName evidence="2">DsbA family oxidoreductase</fullName>
    </submittedName>
</protein>
<keyword evidence="3" id="KW-1185">Reference proteome</keyword>
<dbReference type="AlphaFoldDB" id="A0A6N8L0D4"/>
<dbReference type="EMBL" id="WSQA01000011">
    <property type="protein sequence ID" value="MVZ63200.1"/>
    <property type="molecule type" value="Genomic_DNA"/>
</dbReference>
<dbReference type="Proteomes" id="UP000435036">
    <property type="component" value="Unassembled WGS sequence"/>
</dbReference>
<proteinExistence type="predicted"/>
<dbReference type="OrthoDB" id="9799122at2"/>
<dbReference type="GO" id="GO:0016491">
    <property type="term" value="F:oxidoreductase activity"/>
    <property type="evidence" value="ECO:0007669"/>
    <property type="project" value="InterPro"/>
</dbReference>
<dbReference type="PANTHER" id="PTHR13887">
    <property type="entry name" value="GLUTATHIONE S-TRANSFERASE KAPPA"/>
    <property type="match status" value="1"/>
</dbReference>
<comment type="caution">
    <text evidence="2">The sequence shown here is derived from an EMBL/GenBank/DDBJ whole genome shotgun (WGS) entry which is preliminary data.</text>
</comment>
<dbReference type="InterPro" id="IPR036249">
    <property type="entry name" value="Thioredoxin-like_sf"/>
</dbReference>